<protein>
    <submittedName>
        <fullName evidence="1">Uncharacterized protein</fullName>
    </submittedName>
</protein>
<evidence type="ECO:0000313" key="2">
    <source>
        <dbReference type="Proteomes" id="UP000230214"/>
    </source>
</evidence>
<dbReference type="Proteomes" id="UP000230214">
    <property type="component" value="Unassembled WGS sequence"/>
</dbReference>
<gene>
    <name evidence="1" type="ORF">COV24_04110</name>
</gene>
<sequence length="122" mass="14129">MKNILILLVLGIISYYVITAFLPTKHAVDICIDNYLSTKTFRSVLEDIPRGQSGDVYCQHNFKIIKNFGVCLNTAETNQTIPNSASFYYEYVRLFSTDISSLEHVILEHNTECRNYNMYLFK</sequence>
<dbReference type="AlphaFoldDB" id="A0A2H0R9P7"/>
<accession>A0A2H0R9P7</accession>
<comment type="caution">
    <text evidence="1">The sequence shown here is derived from an EMBL/GenBank/DDBJ whole genome shotgun (WGS) entry which is preliminary data.</text>
</comment>
<dbReference type="EMBL" id="PCXU01000035">
    <property type="protein sequence ID" value="PIR43200.1"/>
    <property type="molecule type" value="Genomic_DNA"/>
</dbReference>
<proteinExistence type="predicted"/>
<name>A0A2H0R9P7_UNCKA</name>
<evidence type="ECO:0000313" key="1">
    <source>
        <dbReference type="EMBL" id="PIR43200.1"/>
    </source>
</evidence>
<reference evidence="1 2" key="1">
    <citation type="submission" date="2017-09" db="EMBL/GenBank/DDBJ databases">
        <title>Depth-based differentiation of microbial function through sediment-hosted aquifers and enrichment of novel symbionts in the deep terrestrial subsurface.</title>
        <authorList>
            <person name="Probst A.J."/>
            <person name="Ladd B."/>
            <person name="Jarett J.K."/>
            <person name="Geller-Mcgrath D.E."/>
            <person name="Sieber C.M."/>
            <person name="Emerson J.B."/>
            <person name="Anantharaman K."/>
            <person name="Thomas B.C."/>
            <person name="Malmstrom R."/>
            <person name="Stieglmeier M."/>
            <person name="Klingl A."/>
            <person name="Woyke T."/>
            <person name="Ryan C.M."/>
            <person name="Banfield J.F."/>
        </authorList>
    </citation>
    <scope>NUCLEOTIDE SEQUENCE [LARGE SCALE GENOMIC DNA]</scope>
    <source>
        <strain evidence="1">CG10_big_fil_rev_8_21_14_0_10_32_10</strain>
    </source>
</reference>
<organism evidence="1 2">
    <name type="scientific">candidate division WWE3 bacterium CG10_big_fil_rev_8_21_14_0_10_32_10</name>
    <dbReference type="NCBI Taxonomy" id="1975090"/>
    <lineage>
        <taxon>Bacteria</taxon>
        <taxon>Katanobacteria</taxon>
    </lineage>
</organism>